<accession>A0A380H0G4</accession>
<proteinExistence type="predicted"/>
<reference evidence="2 3" key="1">
    <citation type="submission" date="2018-06" db="EMBL/GenBank/DDBJ databases">
        <authorList>
            <consortium name="Pathogen Informatics"/>
            <person name="Doyle S."/>
        </authorList>
    </citation>
    <scope>NUCLEOTIDE SEQUENCE [LARGE SCALE GENOMIC DNA]</scope>
    <source>
        <strain evidence="2 3">NCTC11807</strain>
    </source>
</reference>
<feature type="domain" description="Ketopantoate reductase N-terminal" evidence="1">
    <location>
        <begin position="3"/>
        <end position="101"/>
    </location>
</feature>
<evidence type="ECO:0000313" key="2">
    <source>
        <dbReference type="EMBL" id="SUM68684.1"/>
    </source>
</evidence>
<organism evidence="2 3">
    <name type="scientific">Staphylococcus saccharolyticus</name>
    <dbReference type="NCBI Taxonomy" id="33028"/>
    <lineage>
        <taxon>Bacteria</taxon>
        <taxon>Bacillati</taxon>
        <taxon>Bacillota</taxon>
        <taxon>Bacilli</taxon>
        <taxon>Bacillales</taxon>
        <taxon>Staphylococcaceae</taxon>
        <taxon>Staphylococcus</taxon>
    </lineage>
</organism>
<dbReference type="Pfam" id="PF02558">
    <property type="entry name" value="ApbA"/>
    <property type="match status" value="1"/>
</dbReference>
<dbReference type="InterPro" id="IPR013332">
    <property type="entry name" value="KPR_N"/>
</dbReference>
<protein>
    <submittedName>
        <fullName evidence="2">2-dehydropantoate 2-reductase</fullName>
        <ecNumber evidence="2">1.1.1.169</ecNumber>
    </submittedName>
</protein>
<dbReference type="GO" id="GO:0008677">
    <property type="term" value="F:2-dehydropantoate 2-reductase activity"/>
    <property type="evidence" value="ECO:0007669"/>
    <property type="project" value="UniProtKB-EC"/>
</dbReference>
<dbReference type="EC" id="1.1.1.169" evidence="2"/>
<sequence length="103" mass="11844">MHIDINGESHHFNIPMHRLTEIPSDALYDVVFLFPKSMQLEEILKYIHPHLHETMIVVCTMNGLKHECIIQKYVSVDRIVCGVTTWTAGIEQPGHTHLMGQVQ</sequence>
<name>A0A380H0G4_9STAP</name>
<dbReference type="Gene3D" id="3.40.50.720">
    <property type="entry name" value="NAD(P)-binding Rossmann-like Domain"/>
    <property type="match status" value="1"/>
</dbReference>
<dbReference type="EMBL" id="UHDZ01000001">
    <property type="protein sequence ID" value="SUM68684.1"/>
    <property type="molecule type" value="Genomic_DNA"/>
</dbReference>
<dbReference type="Proteomes" id="UP000255425">
    <property type="component" value="Unassembled WGS sequence"/>
</dbReference>
<gene>
    <name evidence="2" type="ORF">NCTC11807_00608</name>
</gene>
<evidence type="ECO:0000259" key="1">
    <source>
        <dbReference type="Pfam" id="PF02558"/>
    </source>
</evidence>
<keyword evidence="3" id="KW-1185">Reference proteome</keyword>
<keyword evidence="2" id="KW-0560">Oxidoreductase</keyword>
<dbReference type="AlphaFoldDB" id="A0A380H0G4"/>
<evidence type="ECO:0000313" key="3">
    <source>
        <dbReference type="Proteomes" id="UP000255425"/>
    </source>
</evidence>